<keyword evidence="1" id="KW-0812">Transmembrane</keyword>
<feature type="transmembrane region" description="Helical" evidence="1">
    <location>
        <begin position="6"/>
        <end position="24"/>
    </location>
</feature>
<organism evidence="2 3">
    <name type="scientific">Candidatus Doudnabacteria bacterium RIFCSPHIGHO2_01_FULL_49_9</name>
    <dbReference type="NCBI Taxonomy" id="1817827"/>
    <lineage>
        <taxon>Bacteria</taxon>
        <taxon>Candidatus Doudnaibacteriota</taxon>
    </lineage>
</organism>
<comment type="caution">
    <text evidence="2">The sequence shown here is derived from an EMBL/GenBank/DDBJ whole genome shotgun (WGS) entry which is preliminary data.</text>
</comment>
<evidence type="ECO:0000313" key="2">
    <source>
        <dbReference type="EMBL" id="OGE84157.1"/>
    </source>
</evidence>
<gene>
    <name evidence="2" type="ORF">A2846_04020</name>
</gene>
<evidence type="ECO:0000256" key="1">
    <source>
        <dbReference type="SAM" id="Phobius"/>
    </source>
</evidence>
<dbReference type="EMBL" id="MFEN01000024">
    <property type="protein sequence ID" value="OGE84157.1"/>
    <property type="molecule type" value="Genomic_DNA"/>
</dbReference>
<sequence length="151" mass="16978">MNPIWLTIEIILLAAVAITIVFLVRSVRAYDYNDSGWTVGLVVACIALLVFSGFSMISAGSVNGEGESTGTIVNHGTDGWSWNNRVVYLLHDGELNADQFGIEQGNDQLWQQIAQAQEDKLRVRVHYHSSYFCWAWKQSDCTVIDRIEVLR</sequence>
<proteinExistence type="predicted"/>
<keyword evidence="1" id="KW-1133">Transmembrane helix</keyword>
<reference evidence="2 3" key="1">
    <citation type="journal article" date="2016" name="Nat. Commun.">
        <title>Thousands of microbial genomes shed light on interconnected biogeochemical processes in an aquifer system.</title>
        <authorList>
            <person name="Anantharaman K."/>
            <person name="Brown C.T."/>
            <person name="Hug L.A."/>
            <person name="Sharon I."/>
            <person name="Castelle C.J."/>
            <person name="Probst A.J."/>
            <person name="Thomas B.C."/>
            <person name="Singh A."/>
            <person name="Wilkins M.J."/>
            <person name="Karaoz U."/>
            <person name="Brodie E.L."/>
            <person name="Williams K.H."/>
            <person name="Hubbard S.S."/>
            <person name="Banfield J.F."/>
        </authorList>
    </citation>
    <scope>NUCLEOTIDE SEQUENCE [LARGE SCALE GENOMIC DNA]</scope>
</reference>
<evidence type="ECO:0000313" key="3">
    <source>
        <dbReference type="Proteomes" id="UP000176339"/>
    </source>
</evidence>
<dbReference type="Proteomes" id="UP000176339">
    <property type="component" value="Unassembled WGS sequence"/>
</dbReference>
<feature type="transmembrane region" description="Helical" evidence="1">
    <location>
        <begin position="36"/>
        <end position="57"/>
    </location>
</feature>
<keyword evidence="1" id="KW-0472">Membrane</keyword>
<dbReference type="AlphaFoldDB" id="A0A1F5P2K7"/>
<name>A0A1F5P2K7_9BACT</name>
<accession>A0A1F5P2K7</accession>
<protein>
    <submittedName>
        <fullName evidence="2">Uncharacterized protein</fullName>
    </submittedName>
</protein>